<dbReference type="PROSITE" id="PS01359">
    <property type="entry name" value="ZF_PHD_1"/>
    <property type="match status" value="1"/>
</dbReference>
<feature type="compositionally biased region" description="Basic and acidic residues" evidence="5">
    <location>
        <begin position="156"/>
        <end position="165"/>
    </location>
</feature>
<dbReference type="STRING" id="655863.F0XPW1"/>
<feature type="compositionally biased region" description="Low complexity" evidence="5">
    <location>
        <begin position="650"/>
        <end position="695"/>
    </location>
</feature>
<dbReference type="InterPro" id="IPR001965">
    <property type="entry name" value="Znf_PHD"/>
</dbReference>
<feature type="compositionally biased region" description="Low complexity" evidence="5">
    <location>
        <begin position="118"/>
        <end position="131"/>
    </location>
</feature>
<accession>F0XPW1</accession>
<dbReference type="EMBL" id="GL629801">
    <property type="protein sequence ID" value="EFX00425.1"/>
    <property type="molecule type" value="Genomic_DNA"/>
</dbReference>
<dbReference type="GeneID" id="25980970"/>
<dbReference type="Pfam" id="PF00628">
    <property type="entry name" value="PHD"/>
    <property type="match status" value="2"/>
</dbReference>
<feature type="compositionally biased region" description="Gly residues" evidence="5">
    <location>
        <begin position="245"/>
        <end position="254"/>
    </location>
</feature>
<gene>
    <name evidence="7" type="ORF">CMQ_7427</name>
</gene>
<proteinExistence type="predicted"/>
<sequence length="1726" mass="181782">MPPKVAANTRATRSRYSSPQQPTAADVNGSGSGDSSSSSHGNSSDTRTNGTTNAQRAMMARWLEPPVLSRSSFEEAGFQRRGVFEGMAPLGTLPKASAVAKRLNGMAEEKSYQQNESPLGRNNQKQQQQQGERVREREELVQEQDQEQQLEQQLQQERDQPKEAKEEEEEMEQSMEPELEQQKRRTPQRRKIILKRPSSGRHVTTRIVVGPSADGAPDDGEDEADAGDMTAAVGENDSDSDSGRPGSGGRGRAAGGRRSIKAAAADRTIDDSEEDAGDADYKPPLRVAAAQVRAEEDNNQGRQTTKRPVGRPRSRRSLAAAAAAAAVDKADEVVAIAATAAAGDSAGDSARDSAIAGIGASASADGAGSSSASAGAPGGNGAVAAAVGALSGHIGAMHGHGHENDADAEGSDDVMDSYSDDMTDTGSESDSDSDGAIMFNSMNRLARFGLKRPRSDSNATVVNKEVTDKVVEMAVDEALSHSRYPTAFALRTLYDEQSSNQSFLTMVEDVFQQTADAETLKTFARLIYERKKDGRKDDKGYYYFVPPSTESQSTPPPRSKTAPYGHLVTMRLPGGSGSDETHASKRVKLTSEPADPCPSGEPALIVFGTSSAPAGSSSDLPAPDGASDKTRPKTPQPELAKIAKTHKTARTPQTQTQPAAQTQKTPKTPKTLRTPRTPQTAKTAKTSMSAKAVKTPLKSKAAGETPTGRAVGRTPFRTPGNKATGSTRGRMSTVKADASTNANGIATPSSRHRLRNRSGSMVSSASSLSPTTSLSPPNRTVREDEETIDGEATEEDKGGLEHEAGGGDDENGKDDNDGKPERRSRRVEADRRRSSALVAITPAESSDKGEKASTSTGASVNAVSSSSNSTATAPAPAPAPAAAVEEKPKGKAGGKKGKAKPGTTPTTGPGSGRAAAASHAMPSLVSDTVSVRTVSVAKRAALQRNGGDVLSLAPSSSLKAASGFVSRAMGADDLRDLQERRASLRRESRNVTNGTLAVESFARASPPPGDETESESRSASVSASVSVAASTSMSDAGFVLQTPQPKGHGQGQGQAQRQLRASTTTARATRSARKRTFDEVDDNDNENENDVSPSRAASFAADEPPPPPPPSSSRLQTPVPGQQSAASLTGASALDSRGGTPGPKPKRPRIGPRVKTSPMKRKTGTSAGMPRPSGERASPSANGPVNSLDENDDYCASCGGSGELVCCDGCTRSFHFNCVDPPLQEGSNLPDEWFCNVCASKRNPAALGHHQGVLGPLLNLIEKQNSSAFSLPDHVRDRFEGVKTGAEGEYEDIVAPGTNRARKRGYEETPDFFRIRDAEGRAVLCHSCDGFAKEDRPIIPCAFCSLWWHIDCLDPPLANPPVLRNWRCPAHVDDLLAKLPGLLGPAHRFRKIKDAAVIKTSYSRGLANNGFIELNSDDESDSNFASGVCTFGRVHRISAKGVKLDFLEQTRKERKGQLRHARINRRMRHLAADATEHRDPSAGLALTAPSSTFLADRRSIDEAQAIHNLSALTAGSDIQVDRSGELINALLAQADPTAIAMMAQGSALNIETGSTLSQGDRTALAAMRARIDRLLGLDVEAPEIVMADASAGRNEPMTAGVGTSNSDYEQQLRESDEAASKSSPDQIQEVMSLVSDNGDSDLGEEDPLPIATPLTTVHEESAAAAAVWPGEHHSSDSVGRLSTGTDQEKSPMHAAAAMATALTPSLGPLKPAAKPDEIGSNGAKTV</sequence>
<evidence type="ECO:0000256" key="3">
    <source>
        <dbReference type="ARBA" id="ARBA00022833"/>
    </source>
</evidence>
<dbReference type="InterPro" id="IPR052819">
    <property type="entry name" value="Chromatin_regulatory_protein"/>
</dbReference>
<dbReference type="InterPro" id="IPR019787">
    <property type="entry name" value="Znf_PHD-finger"/>
</dbReference>
<dbReference type="OrthoDB" id="5876363at2759"/>
<name>F0XPW1_GROCL</name>
<evidence type="ECO:0000256" key="2">
    <source>
        <dbReference type="ARBA" id="ARBA00022771"/>
    </source>
</evidence>
<feature type="compositionally biased region" description="Basic and acidic residues" evidence="5">
    <location>
        <begin position="1610"/>
        <end position="1619"/>
    </location>
</feature>
<dbReference type="CDD" id="cd15534">
    <property type="entry name" value="PHD2_PHF12_Rco1"/>
    <property type="match status" value="1"/>
</dbReference>
<feature type="compositionally biased region" description="Acidic residues" evidence="5">
    <location>
        <begin position="166"/>
        <end position="179"/>
    </location>
</feature>
<evidence type="ECO:0000256" key="1">
    <source>
        <dbReference type="ARBA" id="ARBA00022723"/>
    </source>
</evidence>
<feature type="compositionally biased region" description="Low complexity" evidence="5">
    <location>
        <begin position="852"/>
        <end position="874"/>
    </location>
</feature>
<feature type="compositionally biased region" description="Polar residues" evidence="5">
    <location>
        <begin position="46"/>
        <end position="55"/>
    </location>
</feature>
<feature type="compositionally biased region" description="Low complexity" evidence="5">
    <location>
        <begin position="541"/>
        <end position="553"/>
    </location>
</feature>
<feature type="compositionally biased region" description="Low complexity" evidence="5">
    <location>
        <begin position="900"/>
        <end position="923"/>
    </location>
</feature>
<dbReference type="SUPFAM" id="SSF57903">
    <property type="entry name" value="FYVE/PHD zinc finger"/>
    <property type="match status" value="2"/>
</dbReference>
<dbReference type="GO" id="GO:0008270">
    <property type="term" value="F:zinc ion binding"/>
    <property type="evidence" value="ECO:0007669"/>
    <property type="project" value="UniProtKB-KW"/>
</dbReference>
<feature type="region of interest" description="Disordered" evidence="5">
    <location>
        <begin position="1"/>
        <end position="63"/>
    </location>
</feature>
<feature type="region of interest" description="Disordered" evidence="5">
    <location>
        <begin position="101"/>
        <end position="317"/>
    </location>
</feature>
<keyword evidence="1" id="KW-0479">Metal-binding</keyword>
<feature type="region of interest" description="Disordered" evidence="5">
    <location>
        <begin position="983"/>
        <end position="1185"/>
    </location>
</feature>
<feature type="compositionally biased region" description="Basic residues" evidence="5">
    <location>
        <begin position="1144"/>
        <end position="1163"/>
    </location>
</feature>
<dbReference type="PROSITE" id="PS50016">
    <property type="entry name" value="ZF_PHD_2"/>
    <property type="match status" value="1"/>
</dbReference>
<keyword evidence="2 4" id="KW-0863">Zinc-finger</keyword>
<feature type="region of interest" description="Disordered" evidence="5">
    <location>
        <begin position="539"/>
        <end position="923"/>
    </location>
</feature>
<feature type="compositionally biased region" description="Low complexity" evidence="5">
    <location>
        <begin position="1692"/>
        <end position="1706"/>
    </location>
</feature>
<evidence type="ECO:0000259" key="6">
    <source>
        <dbReference type="PROSITE" id="PS50016"/>
    </source>
</evidence>
<feature type="compositionally biased region" description="Polar residues" evidence="5">
    <location>
        <begin position="1676"/>
        <end position="1685"/>
    </location>
</feature>
<evidence type="ECO:0000313" key="8">
    <source>
        <dbReference type="Proteomes" id="UP000007796"/>
    </source>
</evidence>
<feature type="compositionally biased region" description="Basic and acidic residues" evidence="5">
    <location>
        <begin position="813"/>
        <end position="833"/>
    </location>
</feature>
<dbReference type="Gene3D" id="2.30.30.1150">
    <property type="match status" value="1"/>
</dbReference>
<evidence type="ECO:0000256" key="5">
    <source>
        <dbReference type="SAM" id="MobiDB-lite"/>
    </source>
</evidence>
<feature type="compositionally biased region" description="Polar residues" evidence="5">
    <location>
        <begin position="721"/>
        <end position="730"/>
    </location>
</feature>
<organism evidence="8">
    <name type="scientific">Grosmannia clavigera (strain kw1407 / UAMH 11150)</name>
    <name type="common">Blue stain fungus</name>
    <name type="synonym">Graphiocladiella clavigera</name>
    <dbReference type="NCBI Taxonomy" id="655863"/>
    <lineage>
        <taxon>Eukaryota</taxon>
        <taxon>Fungi</taxon>
        <taxon>Dikarya</taxon>
        <taxon>Ascomycota</taxon>
        <taxon>Pezizomycotina</taxon>
        <taxon>Sordariomycetes</taxon>
        <taxon>Sordariomycetidae</taxon>
        <taxon>Ophiostomatales</taxon>
        <taxon>Ophiostomataceae</taxon>
        <taxon>Leptographium</taxon>
    </lineage>
</organism>
<feature type="compositionally biased region" description="Low complexity" evidence="5">
    <location>
        <begin position="33"/>
        <end position="45"/>
    </location>
</feature>
<evidence type="ECO:0000313" key="7">
    <source>
        <dbReference type="EMBL" id="EFX00425.1"/>
    </source>
</evidence>
<feature type="compositionally biased region" description="Low complexity" evidence="5">
    <location>
        <begin position="1017"/>
        <end position="1069"/>
    </location>
</feature>
<dbReference type="eggNOG" id="KOG4299">
    <property type="taxonomic scope" value="Eukaryota"/>
</dbReference>
<feature type="compositionally biased region" description="Basic and acidic residues" evidence="5">
    <location>
        <begin position="795"/>
        <end position="805"/>
    </location>
</feature>
<dbReference type="GO" id="GO:0032221">
    <property type="term" value="C:Rpd3S complex"/>
    <property type="evidence" value="ECO:0007669"/>
    <property type="project" value="TreeGrafter"/>
</dbReference>
<feature type="compositionally biased region" description="Basic residues" evidence="5">
    <location>
        <begin position="304"/>
        <end position="316"/>
    </location>
</feature>
<feature type="region of interest" description="Disordered" evidence="5">
    <location>
        <begin position="1588"/>
        <end position="1626"/>
    </location>
</feature>
<dbReference type="PANTHER" id="PTHR47636">
    <property type="entry name" value="TRANSCRIPTIONAL REGULATORY PROTEIN RCO1"/>
    <property type="match status" value="1"/>
</dbReference>
<feature type="region of interest" description="Disordered" evidence="5">
    <location>
        <begin position="396"/>
        <end position="436"/>
    </location>
</feature>
<feature type="compositionally biased region" description="Acidic residues" evidence="5">
    <location>
        <begin position="216"/>
        <end position="226"/>
    </location>
</feature>
<feature type="compositionally biased region" description="Low complexity" evidence="5">
    <location>
        <begin position="758"/>
        <end position="777"/>
    </location>
</feature>
<feature type="compositionally biased region" description="Polar residues" evidence="5">
    <location>
        <begin position="1114"/>
        <end position="1130"/>
    </location>
</feature>
<dbReference type="InParanoid" id="F0XPW1"/>
<keyword evidence="8" id="KW-1185">Reference proteome</keyword>
<keyword evidence="3" id="KW-0862">Zinc</keyword>
<feature type="compositionally biased region" description="Acidic residues" evidence="5">
    <location>
        <begin position="1079"/>
        <end position="1089"/>
    </location>
</feature>
<dbReference type="InterPro" id="IPR019786">
    <property type="entry name" value="Zinc_finger_PHD-type_CS"/>
</dbReference>
<feature type="compositionally biased region" description="Low complexity" evidence="5">
    <location>
        <begin position="360"/>
        <end position="375"/>
    </location>
</feature>
<feature type="compositionally biased region" description="Polar residues" evidence="5">
    <location>
        <begin position="608"/>
        <end position="619"/>
    </location>
</feature>
<dbReference type="GO" id="GO:0006357">
    <property type="term" value="P:regulation of transcription by RNA polymerase II"/>
    <property type="evidence" value="ECO:0007669"/>
    <property type="project" value="TreeGrafter"/>
</dbReference>
<feature type="compositionally biased region" description="Acidic residues" evidence="5">
    <location>
        <begin position="406"/>
        <end position="433"/>
    </location>
</feature>
<feature type="compositionally biased region" description="Acidic residues" evidence="5">
    <location>
        <begin position="783"/>
        <end position="794"/>
    </location>
</feature>
<dbReference type="PANTHER" id="PTHR47636:SF1">
    <property type="entry name" value="TRANSCRIPTIONAL REGULATORY PROTEIN RCO1"/>
    <property type="match status" value="1"/>
</dbReference>
<evidence type="ECO:0000256" key="4">
    <source>
        <dbReference type="PROSITE-ProRule" id="PRU00146"/>
    </source>
</evidence>
<dbReference type="Gene3D" id="3.30.40.10">
    <property type="entry name" value="Zinc/RING finger domain, C3HC4 (zinc finger)"/>
    <property type="match status" value="1"/>
</dbReference>
<feature type="compositionally biased region" description="Polar residues" evidence="5">
    <location>
        <begin position="9"/>
        <end position="23"/>
    </location>
</feature>
<dbReference type="CDD" id="cd15535">
    <property type="entry name" value="PHD1_Rco1"/>
    <property type="match status" value="1"/>
</dbReference>
<dbReference type="SMART" id="SM00249">
    <property type="entry name" value="PHD"/>
    <property type="match status" value="2"/>
</dbReference>
<reference evidence="7 8" key="1">
    <citation type="journal article" date="2011" name="Proc. Natl. Acad. Sci. U.S.A.">
        <title>Genome and transcriptome analyses of the mountain pine beetle-fungal symbiont Grosmannia clavigera, a lodgepole pine pathogen.</title>
        <authorList>
            <person name="DiGuistini S."/>
            <person name="Wang Y."/>
            <person name="Liao N.Y."/>
            <person name="Taylor G."/>
            <person name="Tanguay P."/>
            <person name="Feau N."/>
            <person name="Henrissat B."/>
            <person name="Chan S.K."/>
            <person name="Hesse-Orce U."/>
            <person name="Alamouti S.M."/>
            <person name="Tsui C.K.M."/>
            <person name="Docking R.T."/>
            <person name="Levasseur A."/>
            <person name="Haridas S."/>
            <person name="Robertson G."/>
            <person name="Birol I."/>
            <person name="Holt R.A."/>
            <person name="Marra M.A."/>
            <person name="Hamelin R.C."/>
            <person name="Hirst M."/>
            <person name="Jones S.J.M."/>
            <person name="Bohlmann J."/>
            <person name="Breuil C."/>
        </authorList>
    </citation>
    <scope>NUCLEOTIDE SEQUENCE [LARGE SCALE GENOMIC DNA]</scope>
    <source>
        <strain evidence="8">kw1407 / UAMH 11150</strain>
    </source>
</reference>
<protein>
    <submittedName>
        <fullName evidence="7">Phd finger domain protein</fullName>
    </submittedName>
</protein>
<dbReference type="RefSeq" id="XP_014169907.1">
    <property type="nucleotide sequence ID" value="XM_014314432.1"/>
</dbReference>
<dbReference type="Proteomes" id="UP000007796">
    <property type="component" value="Unassembled WGS sequence"/>
</dbReference>
<feature type="compositionally biased region" description="Polar residues" evidence="5">
    <location>
        <begin position="738"/>
        <end position="749"/>
    </location>
</feature>
<feature type="region of interest" description="Disordered" evidence="5">
    <location>
        <begin position="360"/>
        <end position="380"/>
    </location>
</feature>
<dbReference type="InterPro" id="IPR013083">
    <property type="entry name" value="Znf_RING/FYVE/PHD"/>
</dbReference>
<feature type="compositionally biased region" description="Basic residues" evidence="5">
    <location>
        <begin position="890"/>
        <end position="899"/>
    </location>
</feature>
<feature type="domain" description="PHD-type" evidence="6">
    <location>
        <begin position="1192"/>
        <end position="1241"/>
    </location>
</feature>
<dbReference type="InterPro" id="IPR011011">
    <property type="entry name" value="Znf_FYVE_PHD"/>
</dbReference>
<feature type="region of interest" description="Disordered" evidence="5">
    <location>
        <begin position="1662"/>
        <end position="1726"/>
    </location>
</feature>
<feature type="compositionally biased region" description="Basic residues" evidence="5">
    <location>
        <begin position="184"/>
        <end position="194"/>
    </location>
</feature>
<dbReference type="HOGENOM" id="CLU_001648_0_0_1"/>